<accession>A0ABN9F7D2</accession>
<feature type="non-terminal residue" evidence="1">
    <location>
        <position position="1"/>
    </location>
</feature>
<comment type="caution">
    <text evidence="1">The sequence shown here is derived from an EMBL/GenBank/DDBJ whole genome shotgun (WGS) entry which is preliminary data.</text>
</comment>
<sequence>KNSNKCILIALCESYSVYKLWYKYCNLRHFSAIQRCASLTDNCARSCNTFGYSVV</sequence>
<dbReference type="EMBL" id="CATNWA010016366">
    <property type="protein sequence ID" value="CAI9592020.1"/>
    <property type="molecule type" value="Genomic_DNA"/>
</dbReference>
<keyword evidence="2" id="KW-1185">Reference proteome</keyword>
<evidence type="ECO:0000313" key="1">
    <source>
        <dbReference type="EMBL" id="CAI9592020.1"/>
    </source>
</evidence>
<name>A0ABN9F7D2_9NEOB</name>
<gene>
    <name evidence="1" type="ORF">SPARVUS_LOCUS11303287</name>
</gene>
<evidence type="ECO:0000313" key="2">
    <source>
        <dbReference type="Proteomes" id="UP001162483"/>
    </source>
</evidence>
<protein>
    <recommendedName>
        <fullName evidence="3">ShKT domain-containing protein</fullName>
    </recommendedName>
</protein>
<reference evidence="1" key="1">
    <citation type="submission" date="2023-05" db="EMBL/GenBank/DDBJ databases">
        <authorList>
            <person name="Stuckert A."/>
        </authorList>
    </citation>
    <scope>NUCLEOTIDE SEQUENCE</scope>
</reference>
<organism evidence="1 2">
    <name type="scientific">Staurois parvus</name>
    <dbReference type="NCBI Taxonomy" id="386267"/>
    <lineage>
        <taxon>Eukaryota</taxon>
        <taxon>Metazoa</taxon>
        <taxon>Chordata</taxon>
        <taxon>Craniata</taxon>
        <taxon>Vertebrata</taxon>
        <taxon>Euteleostomi</taxon>
        <taxon>Amphibia</taxon>
        <taxon>Batrachia</taxon>
        <taxon>Anura</taxon>
        <taxon>Neobatrachia</taxon>
        <taxon>Ranoidea</taxon>
        <taxon>Ranidae</taxon>
        <taxon>Staurois</taxon>
    </lineage>
</organism>
<evidence type="ECO:0008006" key="3">
    <source>
        <dbReference type="Google" id="ProtNLM"/>
    </source>
</evidence>
<proteinExistence type="predicted"/>
<dbReference type="Proteomes" id="UP001162483">
    <property type="component" value="Unassembled WGS sequence"/>
</dbReference>